<dbReference type="AlphaFoldDB" id="A0A941E8N3"/>
<keyword evidence="1" id="KW-1133">Transmembrane helix</keyword>
<name>A0A941E8N3_9ACTN</name>
<evidence type="ECO:0000256" key="1">
    <source>
        <dbReference type="SAM" id="Phobius"/>
    </source>
</evidence>
<accession>A0A941E8N3</accession>
<comment type="caution">
    <text evidence="2">The sequence shown here is derived from an EMBL/GenBank/DDBJ whole genome shotgun (WGS) entry which is preliminary data.</text>
</comment>
<feature type="transmembrane region" description="Helical" evidence="1">
    <location>
        <begin position="6"/>
        <end position="29"/>
    </location>
</feature>
<gene>
    <name evidence="2" type="ORF">KDK95_18635</name>
</gene>
<reference evidence="2" key="1">
    <citation type="submission" date="2021-04" db="EMBL/GenBank/DDBJ databases">
        <title>Genome based classification of Actinospica acidithermotolerans sp. nov., an actinobacterium isolated from an Indonesian hot spring.</title>
        <authorList>
            <person name="Kusuma A.B."/>
            <person name="Putra K.E."/>
            <person name="Nafisah S."/>
            <person name="Loh J."/>
            <person name="Nouioui I."/>
            <person name="Goodfellow M."/>
        </authorList>
    </citation>
    <scope>NUCLEOTIDE SEQUENCE</scope>
    <source>
        <strain evidence="2">MGRD01-02</strain>
    </source>
</reference>
<dbReference type="RefSeq" id="WP_212519471.1">
    <property type="nucleotide sequence ID" value="NZ_JAGSOH010000054.1"/>
</dbReference>
<evidence type="ECO:0000313" key="3">
    <source>
        <dbReference type="Proteomes" id="UP000676325"/>
    </source>
</evidence>
<protein>
    <submittedName>
        <fullName evidence="2">Uncharacterized protein</fullName>
    </submittedName>
</protein>
<keyword evidence="1" id="KW-0812">Transmembrane</keyword>
<evidence type="ECO:0000313" key="2">
    <source>
        <dbReference type="EMBL" id="MBR7828335.1"/>
    </source>
</evidence>
<organism evidence="2 3">
    <name type="scientific">Actinospica acidithermotolerans</name>
    <dbReference type="NCBI Taxonomy" id="2828514"/>
    <lineage>
        <taxon>Bacteria</taxon>
        <taxon>Bacillati</taxon>
        <taxon>Actinomycetota</taxon>
        <taxon>Actinomycetes</taxon>
        <taxon>Catenulisporales</taxon>
        <taxon>Actinospicaceae</taxon>
        <taxon>Actinospica</taxon>
    </lineage>
</organism>
<keyword evidence="1" id="KW-0472">Membrane</keyword>
<dbReference type="Proteomes" id="UP000676325">
    <property type="component" value="Unassembled WGS sequence"/>
</dbReference>
<dbReference type="EMBL" id="JAGSOH010000054">
    <property type="protein sequence ID" value="MBR7828335.1"/>
    <property type="molecule type" value="Genomic_DNA"/>
</dbReference>
<proteinExistence type="predicted"/>
<sequence>MTVMWWVIVFAALAVLALIAIAVCAWPVWKASAALLRQFGDASEAFGTSMEKLSEALDQPSMREPSSRRR</sequence>
<keyword evidence="3" id="KW-1185">Reference proteome</keyword>